<keyword evidence="8" id="KW-1185">Reference proteome</keyword>
<keyword evidence="3" id="KW-0445">Lipid transport</keyword>
<dbReference type="RefSeq" id="XP_040481530.1">
    <property type="nucleotide sequence ID" value="XM_040625596.1"/>
</dbReference>
<evidence type="ECO:0000313" key="9">
    <source>
        <dbReference type="RefSeq" id="XP_040481530.1"/>
    </source>
</evidence>
<feature type="domain" description="VPS13-like middle region" evidence="6">
    <location>
        <begin position="1532"/>
        <end position="2543"/>
    </location>
</feature>
<evidence type="ECO:0000313" key="8">
    <source>
        <dbReference type="Proteomes" id="UP000261680"/>
    </source>
</evidence>
<evidence type="ECO:0000259" key="7">
    <source>
        <dbReference type="Pfam" id="PF25036"/>
    </source>
</evidence>
<feature type="region of interest" description="Disordered" evidence="4">
    <location>
        <begin position="1744"/>
        <end position="1770"/>
    </location>
</feature>
<dbReference type="InterPro" id="IPR026854">
    <property type="entry name" value="VPS13_N"/>
</dbReference>
<name>A0A8M1FGW8_URSMA</name>
<dbReference type="InterPro" id="IPR056747">
    <property type="entry name" value="VPS13-like_M"/>
</dbReference>
<dbReference type="GO" id="GO:0006869">
    <property type="term" value="P:lipid transport"/>
    <property type="evidence" value="ECO:0007669"/>
    <property type="project" value="UniProtKB-KW"/>
</dbReference>
<dbReference type="InterPro" id="IPR039782">
    <property type="entry name" value="VPS13B"/>
</dbReference>
<feature type="region of interest" description="Disordered" evidence="4">
    <location>
        <begin position="1833"/>
        <end position="1854"/>
    </location>
</feature>
<comment type="similarity">
    <text evidence="1">Belongs to the VPS13 family.</text>
</comment>
<feature type="region of interest" description="Disordered" evidence="4">
    <location>
        <begin position="1246"/>
        <end position="1302"/>
    </location>
</feature>
<evidence type="ECO:0000259" key="5">
    <source>
        <dbReference type="Pfam" id="PF12624"/>
    </source>
</evidence>
<dbReference type="Pfam" id="PF12624">
    <property type="entry name" value="VPS13_N"/>
    <property type="match status" value="1"/>
</dbReference>
<reference evidence="9" key="1">
    <citation type="submission" date="2025-08" db="UniProtKB">
        <authorList>
            <consortium name="RefSeq"/>
        </authorList>
    </citation>
    <scope>IDENTIFICATION</scope>
    <source>
        <tissue evidence="9">Whole blood</tissue>
    </source>
</reference>
<dbReference type="KEGG" id="umr:103661634"/>
<feature type="domain" description="Chorein N-terminal" evidence="5">
    <location>
        <begin position="1"/>
        <end position="1523"/>
    </location>
</feature>
<dbReference type="CTD" id="157680"/>
<feature type="compositionally biased region" description="Low complexity" evidence="4">
    <location>
        <begin position="105"/>
        <end position="119"/>
    </location>
</feature>
<sequence length="4048" mass="451155">MLESYVTPILMSYVNRYIKNLKPSDLQLSLWGGDVVLSKLELKLDVLEQELKLPFTFLSGHIHELRIHVPWTKLGSEPVVITINTMECILKLKDGIQDDHESCGSNSTNRSTTENTKSSVKPRRIQQAAPTDPDLPPGYVQSLIRRVVNNVNIVINNLILKYVEDDIVLSVNITSAECYTVGELWDRAFMDISATDLVLRKVINFSDCTVCLDKRNASGKIEFYQDPLLYKCSFRTRLHFTYDNLNSKMPSVIKIHTLVESLKLSITDQQLPMFIRIMQLGIALYYGEIGNFKDGETEDPTCHNKDMLGNITGAEDETRIDMQYPAQYKGQELYSQQEDEQPQGWVSWAWSFVPAIVSYDDGEEDFLGNDPTSTAHQPKAQTLRDPIVSIGFYCTKATVTFKLTEMQAESSYYSPQKVKSKEVLCWEQEGTTVEALMMGEPFFDCQIGFVGCRALCLKGIMGVKDFEENMNRSETEACFFICGENLSMKGLTYLTNSLFDYRSPENNGTRAEFILDAAHHKETYTEIAGMQRFGAFYMDYLYTMENISGKGSANQQDFSSGKSEDMGTVQEKSTKSLVIGPLDFRLDSSAVHRILKMIVCALEHEYEPYTGLKPDIKDENEIILNPEEVASLEEYIPTRHTSVTLLKCTCTIFMAEFNLLDHLLPVIMGEKNSSNFLNATNFQSLRPLPSIQILVDKINLEHSVPMYAEQLVHVVSSLTQPSDNLLHYCYAHCYLKIFGFQAGLTSLDCRGSYCLPVPIIPSFSTALYGKLLKLPTCWTKRSQIAITEGIFELPNLTIQATRAQTLLLQAIYQSWCHIGNVNSLSVNEALMNEVFQTVGVKSKNPLPTLEGSIQNVELKYCSTSLVKCASGTMGSIKICAKAPGDSGKEKLIPLLQGPSDTKDLHSSKWLNESRKPESLLAPDLIAFTVQVPQYMDYCHNSGAVLLCSVQGVAVNIDPVLYTWLIYQPQKRTSRHMQQQPVVAVPLVMPISRRKEDELSVGSAPLAKQQSYQASEYASSPIKTKTITESRPLSVPVKAMMNLSEGCRSPEERMKEFIGVVWNAVKSLTLQLEVQSCCVFVPNDSLPSPSTIVSGDIPGTVRSWYHGQTSMPGMLVLCLPQIKIISAGHKYTEPLQEIPFVIPRPILEEGNAFPWTVSLHHFSMYTLFGKQVTLCLVEPMGCTSTLAVTSQKLLATGPDTRHSFVVCLHVDLESLQIKCSNPQVQLLYELTEIMNKVWNKIQRRGNLSPSSAYPETMAGPVPGSPVRSSVGTAPPDTSTCSPSADVGTTTEGDSIQAGDDSPFSDSVTLEQTTSNIGGSSGRVSLWMQWVLPKITIKLFAPDPENKGRELCMVSELEDLSASIDVQDVYTKVKCKIESFNIDHYRSRPGEGWQSGHFEGVFLQCKEKPVTTAKLLDGSHQQHGFLSLTYTKAVTKNVRHKLTSRNERRSFHKLSEGLTDGSPHFLHEILLSAQAFDIVLCFPLLNAIASIFQAKLPRTQKEKRKSPGQPMRSHTLTSRSLPLIYINTSVIRIFVPKTEEMQPNIEVNKAAKEDTMVLKIGSVAMAPQADNPLGRSVLRKDIYQRALNLGILRDPGSEIEDRQYQIDLQSINIGTAQWDQLKPEKESGTGGVLTESERNSQNPALEWNMASSIRRHQERRAILTPILTDFSVRITGAPAIIFTKIISPENMHTEEILVCGHSLEVNITTNLDFFLSVAQVQLLHQLIVANMIGLEPSSKATEISKQEQKKMDTCDGSVAETSSRYSGAQDSGIGSDSVKIRIVQIEQHSGTSQHRIARPSRQSSIVKNLNFIPFDIFITASRISLMTYSCTAIPKSKSQEHKDNEKAGKSSLNLPEVDSDVAKPGQPCISTVTAEDLLSSSVAFPSGKKLGVISLESLHAATRSSARQALGITVVRQPGRRGTGDLQLEPFLYFIVSQPSLLLSCHHRKQRVEISIFDAVLKGVASDYKCTDLGKTLPEALDYCTVWLQTVPGEIDSKSGIPPSLVTLQIKDFLNGPADINLDISKPLKANLSFTKLDQINNLLKKIRSAHSKETSAPLDTTLNKDEFPTSKCYRGKLSKPKVHGDGAQKIPFQENMWRTVSCFQKISVHTTQIVVSMETVPHPNKPCLLASLSTLSGSLNVKAAQKVPGVILGSSFLLSVNDFLLKTSLKERSRILIGPCCATANLEAKWCKHSGNPGPEQSVPKISIDLRGGLLQVFWGQEHLNCLVLLHELLSGYLSKEGNFEVQVPKAVPQMPSPIEKNQMFKSEQSSDDLRTGLFQYIRDAEPLKMPGVYEVLFYNETEDSSGMMLWRYPEPRVLTLVRITPVPFNTTEDPDISTADLGDMLQIPCSLEYWDELQKVFVAFQEFSLSESKVCELQLPDINLVSDQKKLVSSDLWRIVLNSSQNGADDQSSASESGSQSTCDQLVTPTALAACTRVDSCFTPWFVPSLSISFQFAHLEFHLCHHLDQLGTAPPQYLQPFISDKNVPSELEYMIISFREPHVYLRQWNNSPVCQEIRFSAQADCKLLECRNVTMQSVVKPFSICGQMAVSRDAAEKLLDCTIVVDSIFVSFGQHVVHSLNTAVQAWQQNKCPEVEELVFSHFVICNDTQETLRFGQVDTDENILLASLHSHQYSWRSHKSPQLLHICIEGWGNWRWSEPFSVDHAGTFIRTIQYKGRTASLVIKVRQLSGVQKQIIICGRQIICSYLSQSIELKVVQHYIGQDGQAVIREHFDCLTAKRKLPSYILENSELTELCVKAKGDEDWSRDVCLESKSPEYSLVIQVPSSNSSIFYVWCTVLTLEPNSQVQQRMIVFSPLFIMRSHLPDPIIIHLEKRSLGLSETQIIPGKGQEKPLQNIEPDLVHHLTFQAREEDDPSHCAVPISTSLIKQIATKIHPGGTINQILDEFYGPEKSLQPMWPYNKKDSDRNEQLSQWDSPMRVKLSVWKPYVRTLLIELLPWALLINQSKWDLWLFEGEKIVLQVPAGKIIIPPNFQEAFQIGIYWANTNTVHKSVAIKLVHNLTSPKWKDGGNGEVVSLDEEGFVDAEIRLGAFPGHQKLCQFCISSMVQQGIQIIQIEDKTVIINNMPYQIFYKPQLSVSKPHSGKEYFHVPDSATFSISPGGEQPAVESSSLPCWDLMPDISQSPLDTSLLQKQILLAFSPAAGATGSQCWSLPAIVRQEFPRQSVAVPFGSCGENGFCTRAVALTYQEHFGVTYLTLSEDPSPRIIFHNRCPVTVLIKENIKDIPKFEVYCRRIPSECSIHHELYHQISSYPDCKTKDLLPSLFLRVECLEDVTTEWSDAVDINNQGTQVVFLTGFGYVYVDIVLQCGTVFITVAPEGKVGPSLIATNRTLEKTVTLKLLITQLSLVVFDDLTHHEVSSELLRLTLDNVFVHVAPMAGAQPGAEAAMAAPQLHCVEVCCGDLQLDNQLYNKSNFHFAVLVCQGEKTEAMQWSKMQSLLASSRDLEEYKKNCFIRVHLTLTEGQSCLLEEMHEFRFELKPARLYVEDTFVYYIKTLFETYLPAGGPAAAPAGPWAGKQPLPAQVSQHARALVHPVKFRRLVIRPVSLLVSIHASLKLYIASDHTPLSFSVFERGPILGFAVRPRRIEIHTLPARRPRRVLEPPRVSVSSSIKWVLGFLRGSNKSAWHLINTQADRSFDNLLLGFSNPSVRSPTGWVVGSLEILGSPASLVRSIGNGIADFFRLPYEGLTRGPGAFVSGVSRGTTSFVKHISKGTLTSVTNLATSLARNMDRLSLDEEHYKRQEEWRRRLPESLGEGLRQGLSRLGISLLGAIAGIVDQPMQNFQRTSEAHASAGHKAKGVISGVGKGLMGVFTKPIGGAAELVSQTGYGILHGAGLSQLPKQRYQPSDLHADQAPNSHVKYVWKMLQSLGRPEVHMALDVVLVRGSGQEHEGCLLLTSEVLFVVSVSEDTQQQAFPVTEIDCAQDSKQSSLLTVQLKQPRVACDVEVDGVRERLSEQQYNRLVDYITKTSCHLAASCSSMQTPCPVVAVEPLPSTVKTYHYMVDPHFAQVFISKFTMVKNKALRKGFP</sequence>
<evidence type="ECO:0000256" key="4">
    <source>
        <dbReference type="SAM" id="MobiDB-lite"/>
    </source>
</evidence>
<evidence type="ECO:0000256" key="3">
    <source>
        <dbReference type="ARBA" id="ARBA00023055"/>
    </source>
</evidence>
<feature type="domain" description="Vacuolar protein sorting-associated protein 13 VPS13 adaptor binding" evidence="7">
    <location>
        <begin position="2602"/>
        <end position="2687"/>
    </location>
</feature>
<accession>A0A8M1FGW8</accession>
<dbReference type="InterPro" id="IPR009543">
    <property type="entry name" value="VPS13_VAB"/>
</dbReference>
<feature type="region of interest" description="Disordered" evidence="4">
    <location>
        <begin position="100"/>
        <end position="134"/>
    </location>
</feature>
<dbReference type="Proteomes" id="UP000261680">
    <property type="component" value="Unplaced"/>
</dbReference>
<proteinExistence type="inferred from homology"/>
<feature type="compositionally biased region" description="Polar residues" evidence="4">
    <location>
        <begin position="1757"/>
        <end position="1770"/>
    </location>
</feature>
<dbReference type="Pfam" id="PF25033">
    <property type="entry name" value="VPS13_M"/>
    <property type="match status" value="1"/>
</dbReference>
<protein>
    <submittedName>
        <fullName evidence="9">Vacuolar protein sorting-associated protein 13B</fullName>
    </submittedName>
</protein>
<feature type="compositionally biased region" description="Polar residues" evidence="4">
    <location>
        <begin position="1265"/>
        <end position="1292"/>
    </location>
</feature>
<dbReference type="OrthoDB" id="445152at2759"/>
<evidence type="ECO:0000256" key="1">
    <source>
        <dbReference type="ARBA" id="ARBA00006545"/>
    </source>
</evidence>
<evidence type="ECO:0000256" key="2">
    <source>
        <dbReference type="ARBA" id="ARBA00022448"/>
    </source>
</evidence>
<dbReference type="Pfam" id="PF25036">
    <property type="entry name" value="VPS13_VAB"/>
    <property type="match status" value="1"/>
</dbReference>
<dbReference type="GeneID" id="103661634"/>
<feature type="compositionally biased region" description="Basic and acidic residues" evidence="4">
    <location>
        <begin position="1835"/>
        <end position="1846"/>
    </location>
</feature>
<keyword evidence="2" id="KW-0813">Transport</keyword>
<gene>
    <name evidence="9" type="primary">VPS13B</name>
</gene>
<dbReference type="PANTHER" id="PTHR12517:SF0">
    <property type="entry name" value="INTERMEMBRANE LIPID TRANSFER PROTEIN VPS13B"/>
    <property type="match status" value="1"/>
</dbReference>
<dbReference type="PANTHER" id="PTHR12517">
    <property type="entry name" value="VACUOLAR PROTEIN SORTING-ASSOCIATED PROTEIN 13B"/>
    <property type="match status" value="1"/>
</dbReference>
<organism evidence="8 9">
    <name type="scientific">Ursus maritimus</name>
    <name type="common">Polar bear</name>
    <name type="synonym">Thalarctos maritimus</name>
    <dbReference type="NCBI Taxonomy" id="29073"/>
    <lineage>
        <taxon>Eukaryota</taxon>
        <taxon>Metazoa</taxon>
        <taxon>Chordata</taxon>
        <taxon>Craniata</taxon>
        <taxon>Vertebrata</taxon>
        <taxon>Euteleostomi</taxon>
        <taxon>Mammalia</taxon>
        <taxon>Eutheria</taxon>
        <taxon>Laurasiatheria</taxon>
        <taxon>Carnivora</taxon>
        <taxon>Caniformia</taxon>
        <taxon>Ursidae</taxon>
        <taxon>Ursus</taxon>
    </lineage>
</organism>
<evidence type="ECO:0000259" key="6">
    <source>
        <dbReference type="Pfam" id="PF25033"/>
    </source>
</evidence>